<dbReference type="InParanoid" id="A0A0F7IDR9"/>
<evidence type="ECO:0000313" key="2">
    <source>
        <dbReference type="EMBL" id="AKG90760.1"/>
    </source>
</evidence>
<feature type="coiled-coil region" evidence="1">
    <location>
        <begin position="58"/>
        <end position="110"/>
    </location>
</feature>
<keyword evidence="3" id="KW-1185">Reference proteome</keyword>
<sequence length="329" mass="38663">MKWYVVFGVVLLLAITPALTAAFEERERGHSPVMMGNESMNNTSMMMYAHGKEFAEKRKELQERWKERLEEIKEYRERIKERNEHIREMKERYKEKYMEEREKYEQLKHRGLDDPEVFNYARGFVVNGIGFAIAHLDSLENRVIAMNLSDDRTAEILGDIDALKVTLEEWKAVINNSTTPEELRENVKEFREEWQLIRIKINAVTSKVVALKFEEVIEKAENRTWMIEDKIAALKELGVDTSEIEEAYHEYLSGLAEAKGKITEALQHFENAINANTYSVAKEEYEEGKDAYHEAIDKFKDTMDELRDVFKEYAERMRYLSENSTASES</sequence>
<gene>
    <name evidence="2" type="ORF">GAH_01967</name>
</gene>
<accession>A0A0F7IDR9</accession>
<dbReference type="STRING" id="113653.GAH_01967"/>
<evidence type="ECO:0000313" key="3">
    <source>
        <dbReference type="Proteomes" id="UP000034723"/>
    </source>
</evidence>
<protein>
    <submittedName>
        <fullName evidence="2">Uncharacterized protein</fullName>
    </submittedName>
</protein>
<dbReference type="KEGG" id="gah:GAH_01967"/>
<name>A0A0F7IDR9_9EURY</name>
<dbReference type="HOGENOM" id="CLU_843600_0_0_2"/>
<keyword evidence="1" id="KW-0175">Coiled coil</keyword>
<organism evidence="2 3">
    <name type="scientific">Geoglobus ahangari</name>
    <dbReference type="NCBI Taxonomy" id="113653"/>
    <lineage>
        <taxon>Archaea</taxon>
        <taxon>Methanobacteriati</taxon>
        <taxon>Methanobacteriota</taxon>
        <taxon>Archaeoglobi</taxon>
        <taxon>Archaeoglobales</taxon>
        <taxon>Archaeoglobaceae</taxon>
        <taxon>Geoglobus</taxon>
    </lineage>
</organism>
<evidence type="ECO:0000256" key="1">
    <source>
        <dbReference type="SAM" id="Coils"/>
    </source>
</evidence>
<proteinExistence type="predicted"/>
<dbReference type="RefSeq" id="WP_048096441.1">
    <property type="nucleotide sequence ID" value="NZ_CP011267.1"/>
</dbReference>
<dbReference type="GeneID" id="24804532"/>
<dbReference type="AlphaFoldDB" id="A0A0F7IDR9"/>
<dbReference type="Proteomes" id="UP000034723">
    <property type="component" value="Chromosome"/>
</dbReference>
<reference evidence="2 3" key="1">
    <citation type="submission" date="2015-04" db="EMBL/GenBank/DDBJ databases">
        <title>The complete genome sequence of the hyperthermophilic, obligate iron-reducing archaeon Geoglobus ahangari strain 234T.</title>
        <authorList>
            <person name="Manzella M.P."/>
            <person name="Holmes D.E."/>
            <person name="Rocheleau J.M."/>
            <person name="Chung A."/>
            <person name="Reguera G."/>
            <person name="Kashefi K."/>
        </authorList>
    </citation>
    <scope>NUCLEOTIDE SEQUENCE [LARGE SCALE GENOMIC DNA]</scope>
    <source>
        <strain evidence="2 3">234</strain>
    </source>
</reference>
<dbReference type="OrthoDB" id="386510at2157"/>
<dbReference type="EMBL" id="CP011267">
    <property type="protein sequence ID" value="AKG90760.1"/>
    <property type="molecule type" value="Genomic_DNA"/>
</dbReference>